<dbReference type="InterPro" id="IPR002934">
    <property type="entry name" value="Polymerase_NTP_transf_dom"/>
</dbReference>
<dbReference type="SUPFAM" id="SSF81301">
    <property type="entry name" value="Nucleotidyltransferase"/>
    <property type="match status" value="1"/>
</dbReference>
<dbReference type="Gene3D" id="3.30.460.10">
    <property type="entry name" value="Beta Polymerase, domain 2"/>
    <property type="match status" value="1"/>
</dbReference>
<gene>
    <name evidence="2" type="ORF">IQ236_04290</name>
</gene>
<name>A0ABR9U9D7_9CYAN</name>
<evidence type="ECO:0000313" key="2">
    <source>
        <dbReference type="EMBL" id="MBE9142441.1"/>
    </source>
</evidence>
<dbReference type="Pfam" id="PF01909">
    <property type="entry name" value="NTP_transf_2"/>
    <property type="match status" value="1"/>
</dbReference>
<proteinExistence type="predicted"/>
<dbReference type="Proteomes" id="UP000640725">
    <property type="component" value="Unassembled WGS sequence"/>
</dbReference>
<dbReference type="RefSeq" id="WP_193868124.1">
    <property type="nucleotide sequence ID" value="NZ_JADEWU010000006.1"/>
</dbReference>
<accession>A0ABR9U9D7</accession>
<dbReference type="CDD" id="cd05403">
    <property type="entry name" value="NT_KNTase_like"/>
    <property type="match status" value="1"/>
</dbReference>
<comment type="caution">
    <text evidence="2">The sequence shown here is derived from an EMBL/GenBank/DDBJ whole genome shotgun (WGS) entry which is preliminary data.</text>
</comment>
<feature type="domain" description="Polymerase nucleotidyl transferase" evidence="1">
    <location>
        <begin position="9"/>
        <end position="42"/>
    </location>
</feature>
<reference evidence="2 3" key="1">
    <citation type="submission" date="2020-10" db="EMBL/GenBank/DDBJ databases">
        <authorList>
            <person name="Castelo-Branco R."/>
            <person name="Eusebio N."/>
            <person name="Adriana R."/>
            <person name="Vieira A."/>
            <person name="Brugerolle De Fraissinette N."/>
            <person name="Rezende De Castro R."/>
            <person name="Schneider M.P."/>
            <person name="Vasconcelos V."/>
            <person name="Leao P.N."/>
        </authorList>
    </citation>
    <scope>NUCLEOTIDE SEQUENCE [LARGE SCALE GENOMIC DNA]</scope>
    <source>
        <strain evidence="2 3">LEGE 06226</strain>
    </source>
</reference>
<dbReference type="InterPro" id="IPR043519">
    <property type="entry name" value="NT_sf"/>
</dbReference>
<keyword evidence="3" id="KW-1185">Reference proteome</keyword>
<organism evidence="2 3">
    <name type="scientific">Planktothrix mougeotii LEGE 06226</name>
    <dbReference type="NCBI Taxonomy" id="1828728"/>
    <lineage>
        <taxon>Bacteria</taxon>
        <taxon>Bacillati</taxon>
        <taxon>Cyanobacteriota</taxon>
        <taxon>Cyanophyceae</taxon>
        <taxon>Oscillatoriophycideae</taxon>
        <taxon>Oscillatoriales</taxon>
        <taxon>Microcoleaceae</taxon>
        <taxon>Planktothrix</taxon>
    </lineage>
</organism>
<protein>
    <submittedName>
        <fullName evidence="2">Nucleotidyltransferase domain-containing protein</fullName>
    </submittedName>
</protein>
<dbReference type="EMBL" id="JADEWU010000006">
    <property type="protein sequence ID" value="MBE9142441.1"/>
    <property type="molecule type" value="Genomic_DNA"/>
</dbReference>
<evidence type="ECO:0000259" key="1">
    <source>
        <dbReference type="Pfam" id="PF01909"/>
    </source>
</evidence>
<sequence length="48" mass="5513">MNPKIQQIIQKLKTEFEQLYQNRLFTLILFGSQARGDADMGSENGLNL</sequence>
<evidence type="ECO:0000313" key="3">
    <source>
        <dbReference type="Proteomes" id="UP000640725"/>
    </source>
</evidence>